<feature type="transmembrane region" description="Helical" evidence="1">
    <location>
        <begin position="66"/>
        <end position="83"/>
    </location>
</feature>
<sequence length="88" mass="9759">MSAARTSIMRIALRPTSVQATTCLPVRYAQVRHKMNSSDRKLGEDVEFKGTAKEYNKEGTNPNKNFAYIGAGVLGLGGLYVMYKSRQD</sequence>
<comment type="caution">
    <text evidence="2">The sequence shown here is derived from an EMBL/GenBank/DDBJ whole genome shotgun (WGS) entry which is preliminary data.</text>
</comment>
<organism evidence="2 3">
    <name type="scientific">Lasiosphaeris hirsuta</name>
    <dbReference type="NCBI Taxonomy" id="260670"/>
    <lineage>
        <taxon>Eukaryota</taxon>
        <taxon>Fungi</taxon>
        <taxon>Dikarya</taxon>
        <taxon>Ascomycota</taxon>
        <taxon>Pezizomycotina</taxon>
        <taxon>Sordariomycetes</taxon>
        <taxon>Sordariomycetidae</taxon>
        <taxon>Sordariales</taxon>
        <taxon>Lasiosphaeriaceae</taxon>
        <taxon>Lasiosphaeris</taxon>
    </lineage>
</organism>
<dbReference type="EMBL" id="JAUKUA010000006">
    <property type="protein sequence ID" value="KAK0707309.1"/>
    <property type="molecule type" value="Genomic_DNA"/>
</dbReference>
<evidence type="ECO:0000256" key="1">
    <source>
        <dbReference type="SAM" id="Phobius"/>
    </source>
</evidence>
<dbReference type="Proteomes" id="UP001172102">
    <property type="component" value="Unassembled WGS sequence"/>
</dbReference>
<keyword evidence="1" id="KW-1133">Transmembrane helix</keyword>
<accession>A0AA40A129</accession>
<protein>
    <submittedName>
        <fullName evidence="2">Uncharacterized protein</fullName>
    </submittedName>
</protein>
<keyword evidence="1" id="KW-0812">Transmembrane</keyword>
<keyword evidence="1" id="KW-0472">Membrane</keyword>
<evidence type="ECO:0000313" key="2">
    <source>
        <dbReference type="EMBL" id="KAK0707309.1"/>
    </source>
</evidence>
<gene>
    <name evidence="2" type="ORF">B0H67DRAFT_647504</name>
</gene>
<dbReference type="AlphaFoldDB" id="A0AA40A129"/>
<evidence type="ECO:0000313" key="3">
    <source>
        <dbReference type="Proteomes" id="UP001172102"/>
    </source>
</evidence>
<name>A0AA40A129_9PEZI</name>
<reference evidence="2" key="1">
    <citation type="submission" date="2023-06" db="EMBL/GenBank/DDBJ databases">
        <title>Genome-scale phylogeny and comparative genomics of the fungal order Sordariales.</title>
        <authorList>
            <consortium name="Lawrence Berkeley National Laboratory"/>
            <person name="Hensen N."/>
            <person name="Bonometti L."/>
            <person name="Westerberg I."/>
            <person name="Brannstrom I.O."/>
            <person name="Guillou S."/>
            <person name="Cros-Aarteil S."/>
            <person name="Calhoun S."/>
            <person name="Haridas S."/>
            <person name="Kuo A."/>
            <person name="Mondo S."/>
            <person name="Pangilinan J."/>
            <person name="Riley R."/>
            <person name="Labutti K."/>
            <person name="Andreopoulos B."/>
            <person name="Lipzen A."/>
            <person name="Chen C."/>
            <person name="Yanf M."/>
            <person name="Daum C."/>
            <person name="Ng V."/>
            <person name="Clum A."/>
            <person name="Steindorff A."/>
            <person name="Ohm R."/>
            <person name="Martin F."/>
            <person name="Silar P."/>
            <person name="Natvig D."/>
            <person name="Lalanne C."/>
            <person name="Gautier V."/>
            <person name="Ament-Velasquez S.L."/>
            <person name="Kruys A."/>
            <person name="Hutchinson M.I."/>
            <person name="Powell A.J."/>
            <person name="Barry K."/>
            <person name="Miller A.N."/>
            <person name="Grigoriev I.V."/>
            <person name="Debuchy R."/>
            <person name="Gladieux P."/>
            <person name="Thoren M.H."/>
            <person name="Johannesson H."/>
        </authorList>
    </citation>
    <scope>NUCLEOTIDE SEQUENCE</scope>
    <source>
        <strain evidence="2">SMH4607-1</strain>
    </source>
</reference>
<proteinExistence type="predicted"/>
<keyword evidence="3" id="KW-1185">Reference proteome</keyword>